<keyword evidence="4" id="KW-1133">Transmembrane helix</keyword>
<dbReference type="InterPro" id="IPR000983">
    <property type="entry name" value="Bac_GSPG_pilin"/>
</dbReference>
<dbReference type="Pfam" id="PF08334">
    <property type="entry name" value="T2SSG"/>
    <property type="match status" value="1"/>
</dbReference>
<keyword evidence="3" id="KW-0812">Transmembrane</keyword>
<evidence type="ECO:0000256" key="1">
    <source>
        <dbReference type="ARBA" id="ARBA00004167"/>
    </source>
</evidence>
<evidence type="ECO:0000256" key="2">
    <source>
        <dbReference type="ARBA" id="ARBA00022481"/>
    </source>
</evidence>
<keyword evidence="8" id="KW-1185">Reference proteome</keyword>
<keyword evidence="2" id="KW-0488">Methylation</keyword>
<dbReference type="PANTHER" id="PTHR30093">
    <property type="entry name" value="GENERAL SECRETION PATHWAY PROTEIN G"/>
    <property type="match status" value="1"/>
</dbReference>
<dbReference type="AlphaFoldDB" id="A0A1M5BLK2"/>
<keyword evidence="5" id="KW-0472">Membrane</keyword>
<organism evidence="7 8">
    <name type="scientific">Caldanaerobius fijiensis DSM 17918</name>
    <dbReference type="NCBI Taxonomy" id="1121256"/>
    <lineage>
        <taxon>Bacteria</taxon>
        <taxon>Bacillati</taxon>
        <taxon>Bacillota</taxon>
        <taxon>Clostridia</taxon>
        <taxon>Thermoanaerobacterales</taxon>
        <taxon>Thermoanaerobacteraceae</taxon>
        <taxon>Caldanaerobius</taxon>
    </lineage>
</organism>
<proteinExistence type="predicted"/>
<comment type="subcellular location">
    <subcellularLocation>
        <location evidence="1">Membrane</location>
        <topology evidence="1">Single-pass membrane protein</topology>
    </subcellularLocation>
</comment>
<reference evidence="7 8" key="1">
    <citation type="submission" date="2016-11" db="EMBL/GenBank/DDBJ databases">
        <authorList>
            <person name="Jaros S."/>
            <person name="Januszkiewicz K."/>
            <person name="Wedrychowicz H."/>
        </authorList>
    </citation>
    <scope>NUCLEOTIDE SEQUENCE [LARGE SCALE GENOMIC DNA]</scope>
    <source>
        <strain evidence="7 8">DSM 17918</strain>
    </source>
</reference>
<dbReference type="NCBIfam" id="TIGR02532">
    <property type="entry name" value="IV_pilin_GFxxxE"/>
    <property type="match status" value="1"/>
</dbReference>
<evidence type="ECO:0000256" key="4">
    <source>
        <dbReference type="ARBA" id="ARBA00022989"/>
    </source>
</evidence>
<evidence type="ECO:0000256" key="3">
    <source>
        <dbReference type="ARBA" id="ARBA00022692"/>
    </source>
</evidence>
<evidence type="ECO:0000256" key="5">
    <source>
        <dbReference type="ARBA" id="ARBA00023136"/>
    </source>
</evidence>
<dbReference type="GO" id="GO:0015627">
    <property type="term" value="C:type II protein secretion system complex"/>
    <property type="evidence" value="ECO:0007669"/>
    <property type="project" value="InterPro"/>
</dbReference>
<dbReference type="GO" id="GO:0015628">
    <property type="term" value="P:protein secretion by the type II secretion system"/>
    <property type="evidence" value="ECO:0007669"/>
    <property type="project" value="InterPro"/>
</dbReference>
<dbReference type="PANTHER" id="PTHR30093:SF44">
    <property type="entry name" value="TYPE II SECRETION SYSTEM CORE PROTEIN G"/>
    <property type="match status" value="1"/>
</dbReference>
<accession>A0A1M5BLK2</accession>
<dbReference type="EMBL" id="FQVH01000022">
    <property type="protein sequence ID" value="SHF43087.1"/>
    <property type="molecule type" value="Genomic_DNA"/>
</dbReference>
<dbReference type="PRINTS" id="PR00813">
    <property type="entry name" value="BCTERIALGSPG"/>
</dbReference>
<dbReference type="GO" id="GO:0016020">
    <property type="term" value="C:membrane"/>
    <property type="evidence" value="ECO:0007669"/>
    <property type="project" value="UniProtKB-SubCell"/>
</dbReference>
<name>A0A1M5BLK2_9THEO</name>
<evidence type="ECO:0000313" key="7">
    <source>
        <dbReference type="EMBL" id="SHF43087.1"/>
    </source>
</evidence>
<dbReference type="InterPro" id="IPR045584">
    <property type="entry name" value="Pilin-like"/>
</dbReference>
<dbReference type="STRING" id="1121256.SAMN02746089_01900"/>
<protein>
    <submittedName>
        <fullName evidence="7">Prepilin-type N-terminal cleavage/methylation domain-containing protein</fullName>
    </submittedName>
</protein>
<dbReference type="SUPFAM" id="SSF54523">
    <property type="entry name" value="Pili subunits"/>
    <property type="match status" value="1"/>
</dbReference>
<gene>
    <name evidence="7" type="ORF">SAMN02746089_01900</name>
</gene>
<dbReference type="InterPro" id="IPR013545">
    <property type="entry name" value="T2SS_protein-GspG_C"/>
</dbReference>
<evidence type="ECO:0000313" key="8">
    <source>
        <dbReference type="Proteomes" id="UP000184088"/>
    </source>
</evidence>
<sequence>MKNLSNRFMRWIKDNKGFILQELLVAVAIIAVLAAILLPRLLGYTDRARQARMRTDLKTMATVVTAYAADEGKGQYPISSNDSTISNSIAAILQSRGIKWTGDANGIKDPWGNPYLYKQTVIQETSSTTDNSNNNRYIVTIDYIKQHGYYMNMNGSDTYTLTFELPLSVGNVNVISNYPATDMATGNTVNSMDLMVNNINGSNYLKLTITYMKDNQTNITSLMLLSTDTAQSMFFLNPKPDTYLSFDKNVLNYIVSP</sequence>
<dbReference type="Gene3D" id="3.30.700.10">
    <property type="entry name" value="Glycoprotein, Type 4 Pilin"/>
    <property type="match status" value="1"/>
</dbReference>
<evidence type="ECO:0000259" key="6">
    <source>
        <dbReference type="Pfam" id="PF08334"/>
    </source>
</evidence>
<dbReference type="InterPro" id="IPR012902">
    <property type="entry name" value="N_methyl_site"/>
</dbReference>
<feature type="domain" description="Type II secretion system protein GspG C-terminal" evidence="6">
    <location>
        <begin position="40"/>
        <end position="120"/>
    </location>
</feature>
<dbReference type="Proteomes" id="UP000184088">
    <property type="component" value="Unassembled WGS sequence"/>
</dbReference>